<evidence type="ECO:0000313" key="2">
    <source>
        <dbReference type="EMBL" id="KYO21364.1"/>
    </source>
</evidence>
<name>A0A151MA23_ALLMI</name>
<proteinExistence type="predicted"/>
<comment type="caution">
    <text evidence="2">The sequence shown here is derived from an EMBL/GenBank/DDBJ whole genome shotgun (WGS) entry which is preliminary data.</text>
</comment>
<organism evidence="2 3">
    <name type="scientific">Alligator mississippiensis</name>
    <name type="common">American alligator</name>
    <dbReference type="NCBI Taxonomy" id="8496"/>
    <lineage>
        <taxon>Eukaryota</taxon>
        <taxon>Metazoa</taxon>
        <taxon>Chordata</taxon>
        <taxon>Craniata</taxon>
        <taxon>Vertebrata</taxon>
        <taxon>Euteleostomi</taxon>
        <taxon>Archelosauria</taxon>
        <taxon>Archosauria</taxon>
        <taxon>Crocodylia</taxon>
        <taxon>Alligatoridae</taxon>
        <taxon>Alligatorinae</taxon>
        <taxon>Alligator</taxon>
    </lineage>
</organism>
<accession>A0A151MA23</accession>
<sequence length="112" mass="12740">MTSPGPSWIWAQLTNCMGGFPPRISSLLSPLQQDGKKTQAQNQLNRKKRPDVQQTRKKRKPQHKLTSLPRLFIVFSKTFLPTSRDNPAFSTTRAGLTPTLFWDMANSSRRKG</sequence>
<gene>
    <name evidence="2" type="ORF">Y1Q_0001592</name>
</gene>
<protein>
    <submittedName>
        <fullName evidence="2">Uncharacterized protein</fullName>
    </submittedName>
</protein>
<dbReference type="AlphaFoldDB" id="A0A151MA23"/>
<evidence type="ECO:0000313" key="3">
    <source>
        <dbReference type="Proteomes" id="UP000050525"/>
    </source>
</evidence>
<keyword evidence="3" id="KW-1185">Reference proteome</keyword>
<reference evidence="2 3" key="1">
    <citation type="journal article" date="2012" name="Genome Biol.">
        <title>Sequencing three crocodilian genomes to illuminate the evolution of archosaurs and amniotes.</title>
        <authorList>
            <person name="St John J.A."/>
            <person name="Braun E.L."/>
            <person name="Isberg S.R."/>
            <person name="Miles L.G."/>
            <person name="Chong A.Y."/>
            <person name="Gongora J."/>
            <person name="Dalzell P."/>
            <person name="Moran C."/>
            <person name="Bed'hom B."/>
            <person name="Abzhanov A."/>
            <person name="Burgess S.C."/>
            <person name="Cooksey A.M."/>
            <person name="Castoe T.A."/>
            <person name="Crawford N.G."/>
            <person name="Densmore L.D."/>
            <person name="Drew J.C."/>
            <person name="Edwards S.V."/>
            <person name="Faircloth B.C."/>
            <person name="Fujita M.K."/>
            <person name="Greenwold M.J."/>
            <person name="Hoffmann F.G."/>
            <person name="Howard J.M."/>
            <person name="Iguchi T."/>
            <person name="Janes D.E."/>
            <person name="Khan S.Y."/>
            <person name="Kohno S."/>
            <person name="de Koning A.J."/>
            <person name="Lance S.L."/>
            <person name="McCarthy F.M."/>
            <person name="McCormack J.E."/>
            <person name="Merchant M.E."/>
            <person name="Peterson D.G."/>
            <person name="Pollock D.D."/>
            <person name="Pourmand N."/>
            <person name="Raney B.J."/>
            <person name="Roessler K.A."/>
            <person name="Sanford J.R."/>
            <person name="Sawyer R.H."/>
            <person name="Schmidt C.J."/>
            <person name="Triplett E.W."/>
            <person name="Tuberville T.D."/>
            <person name="Venegas-Anaya M."/>
            <person name="Howard J.T."/>
            <person name="Jarvis E.D."/>
            <person name="Guillette L.J.Jr."/>
            <person name="Glenn T.C."/>
            <person name="Green R.E."/>
            <person name="Ray D.A."/>
        </authorList>
    </citation>
    <scope>NUCLEOTIDE SEQUENCE [LARGE SCALE GENOMIC DNA]</scope>
    <source>
        <strain evidence="2">KSC_2009_1</strain>
    </source>
</reference>
<evidence type="ECO:0000256" key="1">
    <source>
        <dbReference type="SAM" id="MobiDB-lite"/>
    </source>
</evidence>
<feature type="compositionally biased region" description="Basic residues" evidence="1">
    <location>
        <begin position="45"/>
        <end position="63"/>
    </location>
</feature>
<dbReference type="Proteomes" id="UP000050525">
    <property type="component" value="Unassembled WGS sequence"/>
</dbReference>
<feature type="region of interest" description="Disordered" evidence="1">
    <location>
        <begin position="27"/>
        <end position="65"/>
    </location>
</feature>
<feature type="compositionally biased region" description="Polar residues" evidence="1">
    <location>
        <begin position="27"/>
        <end position="44"/>
    </location>
</feature>
<dbReference type="EMBL" id="AKHW03006295">
    <property type="protein sequence ID" value="KYO21364.1"/>
    <property type="molecule type" value="Genomic_DNA"/>
</dbReference>